<sequence>MYIKAQTNELIVLSSLPFSNITTLMTTLSDNILVRTIGVSAAIIGVCALKYPDRAIFDEKREDIASNGGWPIVGSLPAIIYNAERMHEFLLNGFTQLNTLTTTASILGNPRSIATISPQNIEHILKNNFENYVKGPQLNNAMGDLFGHGIFNANGDRWKYQRKTASHIFNVKNFRDHFTEVFVTELECMFTGILDVAVKSHEVIDFHDVMFKFTLDSFVELGFGVKLNAVASKEKVPFAASFDECQLNGFKRFINPVWKLTEPIYNLLHPWKKSVPQHLNTVDEFAYEVIASRRLQLANGETHHQDLLSRFMNAHNENDELLNDKELRDIVLNFIIAGRDTTAQALSWTFYMLMLHPRIENELLKEITKNITDDLTSKPAELYEAIKTMTYAHAVFYEVLRLFPSVPNNQKYALNDDIWPDGTHIKKGDYVMWCPWAQGRSESVWGPDAKEFKPERWVTADGDLRRESQGQWPAFHAGPRVCLGQNLATLEALVAMVYLVKKYKFSLLSNQNITYQVSLTLPMKEAFKLCLSTKRMHSGNQGQPGRKFHRLSLFEEYVSPGMPIAYPMFRRLCTIPDTKDAESILTVLQQVNNKDAKTYNSLLTELASNGRSAQAQKVYDEIFRDHDVLANITTYSQLMLAYINDGKYEEAMEIYYELRDHEDSPNSSVKNLQLDAETYGSMIRSLTDNKNMVLNKTRFDPTAEPLYEYSVEDVDSAIYQDIEGDSQPSLLTALTLFNDMRHLEIQPTSEMYISMLKACAEQKDGYVLEKIHKLIRMDLYLDPDIKVFNHLMNAYNIVGDGSSVLEIWDTAESSDNFDEESVSIVLNTCLQHGFITRLTSIWSILKNKHKLNTEKTLDQQVVNSCKKKRKMLIPDTGASGTGRTTFVNTLCDSNVLSKKICDNPEEAHNEEGILIKPVSVELDEDGVRISLTIVDTPGFGDNIDNEKCFQEIVGHLETQYDDILAEESRIKRNPRFRDNRVHALLYFISPTGHALREIDIELMRRLSPRVNVIPVVGRADSLTPLELKDFKRRIMEDIEHYNIRIYNFPYDVEEDDEDTIEENSELRALLPFSIIGSDEEITVNGRSVRGRQYPWGAVEVDNPQHSDFARLRSALLSSHLQDLKEITHDILYENYRTEKLSRTVNSGDQDSSDGSMDADEMTGQSVRLKEEHLRKEEEKLREIELKVQREIQEKRAELMNKEEALRSLEARLSQAQLSDA</sequence>
<dbReference type="InterPro" id="IPR016491">
    <property type="entry name" value="Septin"/>
</dbReference>
<dbReference type="Pfam" id="PF00735">
    <property type="entry name" value="Septin"/>
    <property type="match status" value="1"/>
</dbReference>
<feature type="coiled-coil region" evidence="8">
    <location>
        <begin position="1166"/>
        <end position="1218"/>
    </location>
</feature>
<dbReference type="PROSITE" id="PS51719">
    <property type="entry name" value="G_SEPTIN"/>
    <property type="match status" value="1"/>
</dbReference>
<evidence type="ECO:0000256" key="4">
    <source>
        <dbReference type="ARBA" id="ARBA00023004"/>
    </source>
</evidence>
<dbReference type="Pfam" id="PF01535">
    <property type="entry name" value="PPR"/>
    <property type="match status" value="2"/>
</dbReference>
<feature type="repeat" description="PPR" evidence="6">
    <location>
        <begin position="595"/>
        <end position="625"/>
    </location>
</feature>
<accession>A0A8H7QTY6</accession>
<evidence type="ECO:0000256" key="5">
    <source>
        <dbReference type="PIRSR" id="PIRSR602401-1"/>
    </source>
</evidence>
<feature type="region of interest" description="Disordered" evidence="9">
    <location>
        <begin position="1141"/>
        <end position="1166"/>
    </location>
</feature>
<keyword evidence="3" id="KW-0560">Oxidoreductase</keyword>
<keyword evidence="4 5" id="KW-0408">Iron</keyword>
<keyword evidence="2 5" id="KW-0479">Metal-binding</keyword>
<evidence type="ECO:0000256" key="6">
    <source>
        <dbReference type="PROSITE-ProRule" id="PRU00708"/>
    </source>
</evidence>
<keyword evidence="7" id="KW-0342">GTP-binding</keyword>
<dbReference type="GO" id="GO:0006629">
    <property type="term" value="P:lipid metabolic process"/>
    <property type="evidence" value="ECO:0007669"/>
    <property type="project" value="UniProtKB-ARBA"/>
</dbReference>
<dbReference type="InterPro" id="IPR036396">
    <property type="entry name" value="Cyt_P450_sf"/>
</dbReference>
<comment type="similarity">
    <text evidence="7">Belongs to the TRAFAC class TrmE-Era-EngA-EngB-Septin-like GTPase superfamily. Septin GTPase family.</text>
</comment>
<name>A0A8H7QTY6_9FUNG</name>
<dbReference type="Gene3D" id="1.25.40.10">
    <property type="entry name" value="Tetratricopeptide repeat domain"/>
    <property type="match status" value="2"/>
</dbReference>
<dbReference type="Gene3D" id="3.40.50.300">
    <property type="entry name" value="P-loop containing nucleotide triphosphate hydrolases"/>
    <property type="match status" value="1"/>
</dbReference>
<dbReference type="CDD" id="cd01850">
    <property type="entry name" value="CDC_Septin"/>
    <property type="match status" value="1"/>
</dbReference>
<keyword evidence="7" id="KW-0547">Nucleotide-binding</keyword>
<protein>
    <recommendedName>
        <fullName evidence="10">Septin-type G domain-containing protein</fullName>
    </recommendedName>
</protein>
<dbReference type="InterPro" id="IPR011990">
    <property type="entry name" value="TPR-like_helical_dom_sf"/>
</dbReference>
<dbReference type="Pfam" id="PF00067">
    <property type="entry name" value="p450"/>
    <property type="match status" value="1"/>
</dbReference>
<comment type="similarity">
    <text evidence="1">Belongs to the cytochrome P450 family.</text>
</comment>
<dbReference type="Pfam" id="PF13812">
    <property type="entry name" value="PPR_3"/>
    <property type="match status" value="1"/>
</dbReference>
<evidence type="ECO:0000259" key="10">
    <source>
        <dbReference type="PROSITE" id="PS51719"/>
    </source>
</evidence>
<evidence type="ECO:0000256" key="1">
    <source>
        <dbReference type="ARBA" id="ARBA00010617"/>
    </source>
</evidence>
<dbReference type="GO" id="GO:0020037">
    <property type="term" value="F:heme binding"/>
    <property type="evidence" value="ECO:0007669"/>
    <property type="project" value="InterPro"/>
</dbReference>
<evidence type="ECO:0000256" key="3">
    <source>
        <dbReference type="ARBA" id="ARBA00023002"/>
    </source>
</evidence>
<organism evidence="11 12">
    <name type="scientific">Mucor saturninus</name>
    <dbReference type="NCBI Taxonomy" id="64648"/>
    <lineage>
        <taxon>Eukaryota</taxon>
        <taxon>Fungi</taxon>
        <taxon>Fungi incertae sedis</taxon>
        <taxon>Mucoromycota</taxon>
        <taxon>Mucoromycotina</taxon>
        <taxon>Mucoromycetes</taxon>
        <taxon>Mucorales</taxon>
        <taxon>Mucorineae</taxon>
        <taxon>Mucoraceae</taxon>
        <taxon>Mucor</taxon>
    </lineage>
</organism>
<dbReference type="PROSITE" id="PS51375">
    <property type="entry name" value="PPR"/>
    <property type="match status" value="2"/>
</dbReference>
<feature type="repeat" description="PPR" evidence="6">
    <location>
        <begin position="631"/>
        <end position="665"/>
    </location>
</feature>
<dbReference type="PRINTS" id="PR00385">
    <property type="entry name" value="P450"/>
</dbReference>
<gene>
    <name evidence="11" type="ORF">INT47_009564</name>
</gene>
<dbReference type="InterPro" id="IPR002401">
    <property type="entry name" value="Cyt_P450_E_grp-I"/>
</dbReference>
<dbReference type="Gene3D" id="1.10.630.10">
    <property type="entry name" value="Cytochrome P450"/>
    <property type="match status" value="1"/>
</dbReference>
<dbReference type="Proteomes" id="UP000603453">
    <property type="component" value="Unassembled WGS sequence"/>
</dbReference>
<dbReference type="InterPro" id="IPR001128">
    <property type="entry name" value="Cyt_P450"/>
</dbReference>
<evidence type="ECO:0000256" key="2">
    <source>
        <dbReference type="ARBA" id="ARBA00022723"/>
    </source>
</evidence>
<feature type="binding site" description="axial binding residue" evidence="5">
    <location>
        <position position="482"/>
    </location>
    <ligand>
        <name>heme</name>
        <dbReference type="ChEBI" id="CHEBI:30413"/>
    </ligand>
    <ligandPart>
        <name>Fe</name>
        <dbReference type="ChEBI" id="CHEBI:18248"/>
    </ligandPart>
</feature>
<dbReference type="InterPro" id="IPR002885">
    <property type="entry name" value="PPR_rpt"/>
</dbReference>
<dbReference type="FunFam" id="3.40.50.300:FF:000328">
    <property type="entry name" value="Septin spn3"/>
    <property type="match status" value="1"/>
</dbReference>
<dbReference type="GO" id="GO:0005506">
    <property type="term" value="F:iron ion binding"/>
    <property type="evidence" value="ECO:0007669"/>
    <property type="project" value="InterPro"/>
</dbReference>
<evidence type="ECO:0000313" key="11">
    <source>
        <dbReference type="EMBL" id="KAG2197566.1"/>
    </source>
</evidence>
<keyword evidence="12" id="KW-1185">Reference proteome</keyword>
<dbReference type="InterPro" id="IPR030379">
    <property type="entry name" value="G_SEPTIN_dom"/>
</dbReference>
<keyword evidence="5" id="KW-0349">Heme</keyword>
<evidence type="ECO:0000256" key="8">
    <source>
        <dbReference type="SAM" id="Coils"/>
    </source>
</evidence>
<dbReference type="PROSITE" id="PS00086">
    <property type="entry name" value="CYTOCHROME_P450"/>
    <property type="match status" value="1"/>
</dbReference>
<dbReference type="GO" id="GO:0032156">
    <property type="term" value="C:septin cytoskeleton"/>
    <property type="evidence" value="ECO:0007669"/>
    <property type="project" value="UniProtKB-ARBA"/>
</dbReference>
<dbReference type="InterPro" id="IPR017972">
    <property type="entry name" value="Cyt_P450_CS"/>
</dbReference>
<proteinExistence type="inferred from homology"/>
<evidence type="ECO:0000256" key="7">
    <source>
        <dbReference type="RuleBase" id="RU004560"/>
    </source>
</evidence>
<dbReference type="OrthoDB" id="3945418at2759"/>
<dbReference type="EMBL" id="JAEPRD010000126">
    <property type="protein sequence ID" value="KAG2197566.1"/>
    <property type="molecule type" value="Genomic_DNA"/>
</dbReference>
<feature type="domain" description="Septin-type G" evidence="10">
    <location>
        <begin position="867"/>
        <end position="1142"/>
    </location>
</feature>
<comment type="cofactor">
    <cofactor evidence="5">
        <name>heme</name>
        <dbReference type="ChEBI" id="CHEBI:30413"/>
    </cofactor>
</comment>
<dbReference type="PRINTS" id="PR00463">
    <property type="entry name" value="EP450I"/>
</dbReference>
<keyword evidence="8" id="KW-0175">Coiled coil</keyword>
<dbReference type="SUPFAM" id="SSF48452">
    <property type="entry name" value="TPR-like"/>
    <property type="match status" value="1"/>
</dbReference>
<dbReference type="GO" id="GO:0005525">
    <property type="term" value="F:GTP binding"/>
    <property type="evidence" value="ECO:0007669"/>
    <property type="project" value="UniProtKB-KW"/>
</dbReference>
<comment type="caution">
    <text evidence="11">The sequence shown here is derived from an EMBL/GenBank/DDBJ whole genome shotgun (WGS) entry which is preliminary data.</text>
</comment>
<evidence type="ECO:0000313" key="12">
    <source>
        <dbReference type="Proteomes" id="UP000603453"/>
    </source>
</evidence>
<dbReference type="AlphaFoldDB" id="A0A8H7QTY6"/>
<dbReference type="SUPFAM" id="SSF52540">
    <property type="entry name" value="P-loop containing nucleoside triphosphate hydrolases"/>
    <property type="match status" value="1"/>
</dbReference>
<dbReference type="SUPFAM" id="SSF48264">
    <property type="entry name" value="Cytochrome P450"/>
    <property type="match status" value="1"/>
</dbReference>
<dbReference type="GO" id="GO:0016705">
    <property type="term" value="F:oxidoreductase activity, acting on paired donors, with incorporation or reduction of molecular oxygen"/>
    <property type="evidence" value="ECO:0007669"/>
    <property type="project" value="InterPro"/>
</dbReference>
<dbReference type="PANTHER" id="PTHR24296">
    <property type="entry name" value="CYTOCHROME P450"/>
    <property type="match status" value="1"/>
</dbReference>
<evidence type="ECO:0000256" key="9">
    <source>
        <dbReference type="SAM" id="MobiDB-lite"/>
    </source>
</evidence>
<dbReference type="GO" id="GO:0004497">
    <property type="term" value="F:monooxygenase activity"/>
    <property type="evidence" value="ECO:0007669"/>
    <property type="project" value="InterPro"/>
</dbReference>
<feature type="compositionally biased region" description="Low complexity" evidence="9">
    <location>
        <begin position="1146"/>
        <end position="1155"/>
    </location>
</feature>
<dbReference type="InterPro" id="IPR027417">
    <property type="entry name" value="P-loop_NTPase"/>
</dbReference>
<dbReference type="CDD" id="cd11064">
    <property type="entry name" value="CYP86A"/>
    <property type="match status" value="1"/>
</dbReference>
<reference evidence="11" key="1">
    <citation type="submission" date="2020-12" db="EMBL/GenBank/DDBJ databases">
        <title>Metabolic potential, ecology and presence of endohyphal bacteria is reflected in genomic diversity of Mucoromycotina.</title>
        <authorList>
            <person name="Muszewska A."/>
            <person name="Okrasinska A."/>
            <person name="Steczkiewicz K."/>
            <person name="Drgas O."/>
            <person name="Orlowska M."/>
            <person name="Perlinska-Lenart U."/>
            <person name="Aleksandrzak-Piekarczyk T."/>
            <person name="Szatraj K."/>
            <person name="Zielenkiewicz U."/>
            <person name="Pilsyk S."/>
            <person name="Malc E."/>
            <person name="Mieczkowski P."/>
            <person name="Kruszewska J.S."/>
            <person name="Biernat P."/>
            <person name="Pawlowska J."/>
        </authorList>
    </citation>
    <scope>NUCLEOTIDE SEQUENCE</scope>
    <source>
        <strain evidence="11">WA0000017839</strain>
    </source>
</reference>
<dbReference type="GO" id="GO:0005938">
    <property type="term" value="C:cell cortex"/>
    <property type="evidence" value="ECO:0007669"/>
    <property type="project" value="UniProtKB-ARBA"/>
</dbReference>